<dbReference type="Proteomes" id="UP000183843">
    <property type="component" value="Unassembled WGS sequence"/>
</dbReference>
<reference evidence="1 2" key="1">
    <citation type="submission" date="2016-10" db="EMBL/GenBank/DDBJ databases">
        <authorList>
            <person name="de Groot N.N."/>
        </authorList>
    </citation>
    <scope>NUCLEOTIDE SEQUENCE [LARGE SCALE GENOMIC DNA]</scope>
    <source>
        <strain evidence="1 2">L14</strain>
    </source>
</reference>
<proteinExistence type="predicted"/>
<gene>
    <name evidence="1" type="ORF">SAMN05216587_11124</name>
</gene>
<evidence type="ECO:0000313" key="1">
    <source>
        <dbReference type="EMBL" id="SFB10035.1"/>
    </source>
</evidence>
<dbReference type="AlphaFoldDB" id="A0A1I0Y9F2"/>
<sequence length="54" mass="6387">MTQMEWLELAFKAIDAKTPEECLHYMMQQNPEANPETLLNAIKENWKTPLLPER</sequence>
<protein>
    <submittedName>
        <fullName evidence="1">Uncharacterized protein</fullName>
    </submittedName>
</protein>
<dbReference type="RefSeq" id="WP_177188248.1">
    <property type="nucleotide sequence ID" value="NZ_FOJX01000011.1"/>
</dbReference>
<evidence type="ECO:0000313" key="2">
    <source>
        <dbReference type="Proteomes" id="UP000183843"/>
    </source>
</evidence>
<dbReference type="EMBL" id="FOJX01000011">
    <property type="protein sequence ID" value="SFB10035.1"/>
    <property type="molecule type" value="Genomic_DNA"/>
</dbReference>
<name>A0A1I0Y9F2_SELRU</name>
<accession>A0A1I0Y9F2</accession>
<organism evidence="1 2">
    <name type="scientific">Selenomonas ruminantium</name>
    <dbReference type="NCBI Taxonomy" id="971"/>
    <lineage>
        <taxon>Bacteria</taxon>
        <taxon>Bacillati</taxon>
        <taxon>Bacillota</taxon>
        <taxon>Negativicutes</taxon>
        <taxon>Selenomonadales</taxon>
        <taxon>Selenomonadaceae</taxon>
        <taxon>Selenomonas</taxon>
    </lineage>
</organism>